<dbReference type="EMBL" id="JAWWNJ010000047">
    <property type="protein sequence ID" value="KAK7017834.1"/>
    <property type="molecule type" value="Genomic_DNA"/>
</dbReference>
<comment type="caution">
    <text evidence="2">The sequence shown here is derived from an EMBL/GenBank/DDBJ whole genome shotgun (WGS) entry which is preliminary data.</text>
</comment>
<name>A0AAW0AX94_9AGAR</name>
<keyword evidence="3" id="KW-1185">Reference proteome</keyword>
<protein>
    <submittedName>
        <fullName evidence="2">Uncharacterized protein</fullName>
    </submittedName>
</protein>
<feature type="region of interest" description="Disordered" evidence="1">
    <location>
        <begin position="56"/>
        <end position="94"/>
    </location>
</feature>
<proteinExistence type="predicted"/>
<feature type="compositionally biased region" description="Basic and acidic residues" evidence="1">
    <location>
        <begin position="62"/>
        <end position="71"/>
    </location>
</feature>
<feature type="region of interest" description="Disordered" evidence="1">
    <location>
        <begin position="172"/>
        <end position="213"/>
    </location>
</feature>
<evidence type="ECO:0000313" key="3">
    <source>
        <dbReference type="Proteomes" id="UP001362999"/>
    </source>
</evidence>
<accession>A0AAW0AX94</accession>
<feature type="compositionally biased region" description="Basic and acidic residues" evidence="1">
    <location>
        <begin position="191"/>
        <end position="205"/>
    </location>
</feature>
<dbReference type="Proteomes" id="UP001362999">
    <property type="component" value="Unassembled WGS sequence"/>
</dbReference>
<feature type="compositionally biased region" description="Basic and acidic residues" evidence="1">
    <location>
        <begin position="172"/>
        <end position="181"/>
    </location>
</feature>
<gene>
    <name evidence="2" type="ORF">R3P38DRAFT_3360614</name>
</gene>
<feature type="compositionally biased region" description="Pro residues" evidence="1">
    <location>
        <begin position="79"/>
        <end position="91"/>
    </location>
</feature>
<evidence type="ECO:0000256" key="1">
    <source>
        <dbReference type="SAM" id="MobiDB-lite"/>
    </source>
</evidence>
<evidence type="ECO:0000313" key="2">
    <source>
        <dbReference type="EMBL" id="KAK7017834.1"/>
    </source>
</evidence>
<sequence length="213" mass="23780">MKRRLLVRSNTEFIEALEGRDSGRERAPRIQTATAALEAFGGSQIAVKNTVFTPNRMAENGGKQKESEHSSNDQSHQPSRPPNPCTNPATPPSTARRRAYINKKALKWPQPNPILAGCGGRRTTQPRANDAAASSLFIKYCRLRLDSAEWQDVDKRLDRDCDRVDVGIETVQREEDSRSREASQSPTIPTKDFKLREHESGKEGGRVAQVDMP</sequence>
<organism evidence="2 3">
    <name type="scientific">Favolaschia claudopus</name>
    <dbReference type="NCBI Taxonomy" id="2862362"/>
    <lineage>
        <taxon>Eukaryota</taxon>
        <taxon>Fungi</taxon>
        <taxon>Dikarya</taxon>
        <taxon>Basidiomycota</taxon>
        <taxon>Agaricomycotina</taxon>
        <taxon>Agaricomycetes</taxon>
        <taxon>Agaricomycetidae</taxon>
        <taxon>Agaricales</taxon>
        <taxon>Marasmiineae</taxon>
        <taxon>Mycenaceae</taxon>
        <taxon>Favolaschia</taxon>
    </lineage>
</organism>
<reference evidence="2 3" key="1">
    <citation type="journal article" date="2024" name="J Genomics">
        <title>Draft genome sequencing and assembly of Favolaschia claudopus CIRM-BRFM 2984 isolated from oak limbs.</title>
        <authorList>
            <person name="Navarro D."/>
            <person name="Drula E."/>
            <person name="Chaduli D."/>
            <person name="Cazenave R."/>
            <person name="Ahrendt S."/>
            <person name="Wang J."/>
            <person name="Lipzen A."/>
            <person name="Daum C."/>
            <person name="Barry K."/>
            <person name="Grigoriev I.V."/>
            <person name="Favel A."/>
            <person name="Rosso M.N."/>
            <person name="Martin F."/>
        </authorList>
    </citation>
    <scope>NUCLEOTIDE SEQUENCE [LARGE SCALE GENOMIC DNA]</scope>
    <source>
        <strain evidence="2 3">CIRM-BRFM 2984</strain>
    </source>
</reference>
<dbReference type="AlphaFoldDB" id="A0AAW0AX94"/>